<dbReference type="PANTHER" id="PTHR46064:SF1">
    <property type="entry name" value="QUEUINE TRNA-RIBOSYLTRANSFERASE ACCESSORY SUBUNIT 2"/>
    <property type="match status" value="1"/>
</dbReference>
<dbReference type="SUPFAM" id="SSF51713">
    <property type="entry name" value="tRNA-guanine transglycosylase"/>
    <property type="match status" value="2"/>
</dbReference>
<organism evidence="2">
    <name type="scientific">Aegilops tauschii</name>
    <name type="common">Tausch's goatgrass</name>
    <name type="synonym">Aegilops squarrosa</name>
    <dbReference type="NCBI Taxonomy" id="37682"/>
    <lineage>
        <taxon>Eukaryota</taxon>
        <taxon>Viridiplantae</taxon>
        <taxon>Streptophyta</taxon>
        <taxon>Embryophyta</taxon>
        <taxon>Tracheophyta</taxon>
        <taxon>Spermatophyta</taxon>
        <taxon>Magnoliopsida</taxon>
        <taxon>Liliopsida</taxon>
        <taxon>Poales</taxon>
        <taxon>Poaceae</taxon>
        <taxon>BOP clade</taxon>
        <taxon>Pooideae</taxon>
        <taxon>Triticodae</taxon>
        <taxon>Triticeae</taxon>
        <taxon>Triticinae</taxon>
        <taxon>Aegilops</taxon>
    </lineage>
</organism>
<protein>
    <submittedName>
        <fullName evidence="2">Queuine tRNA-ribosyltransferase subunit qtrtd1</fullName>
    </submittedName>
</protein>
<dbReference type="InterPro" id="IPR050852">
    <property type="entry name" value="Queuine_tRNA-ribosyltrfase"/>
</dbReference>
<evidence type="ECO:0000313" key="2">
    <source>
        <dbReference type="EnsemblPlants" id="EMT26220"/>
    </source>
</evidence>
<feature type="domain" description="tRNA-guanine(15) transglycosylase-like" evidence="1">
    <location>
        <begin position="245"/>
        <end position="388"/>
    </location>
</feature>
<proteinExistence type="predicted"/>
<dbReference type="Pfam" id="PF01702">
    <property type="entry name" value="TGT"/>
    <property type="match status" value="2"/>
</dbReference>
<dbReference type="Gene3D" id="3.20.20.105">
    <property type="entry name" value="Queuine tRNA-ribosyltransferase-like"/>
    <property type="match status" value="2"/>
</dbReference>
<dbReference type="AlphaFoldDB" id="M8BML3"/>
<dbReference type="InterPro" id="IPR002616">
    <property type="entry name" value="tRNA_ribo_trans-like"/>
</dbReference>
<evidence type="ECO:0000259" key="1">
    <source>
        <dbReference type="Pfam" id="PF01702"/>
    </source>
</evidence>
<dbReference type="EnsemblPlants" id="EMT26220">
    <property type="protein sequence ID" value="EMT26220"/>
    <property type="gene ID" value="F775_06690"/>
</dbReference>
<dbReference type="PANTHER" id="PTHR46064">
    <property type="entry name" value="QUEUINE TRNA-RIBOSYLTRANSFERASE ACCESSORY SUBUNIT 2"/>
    <property type="match status" value="1"/>
</dbReference>
<name>M8BML3_AEGTA</name>
<dbReference type="NCBIfam" id="TIGR00449">
    <property type="entry name" value="tgt_general"/>
    <property type="match status" value="1"/>
</dbReference>
<dbReference type="GO" id="GO:0006400">
    <property type="term" value="P:tRNA modification"/>
    <property type="evidence" value="ECO:0007669"/>
    <property type="project" value="InterPro"/>
</dbReference>
<accession>M8BML3</accession>
<feature type="domain" description="tRNA-guanine(15) transglycosylase-like" evidence="1">
    <location>
        <begin position="92"/>
        <end position="220"/>
    </location>
</feature>
<reference evidence="2" key="1">
    <citation type="submission" date="2015-06" db="UniProtKB">
        <authorList>
            <consortium name="EnsemblPlants"/>
        </authorList>
    </citation>
    <scope>IDENTIFICATION</scope>
</reference>
<dbReference type="InterPro" id="IPR036511">
    <property type="entry name" value="TGT-like_sf"/>
</dbReference>
<sequence>MRFAVTKVCASGAKARAGLLQIGSSGVETPALLLSTRKGLPAFMSPDLLSSLPLPDSLLLNVCPTHFIEVPPSKTISNIGGLHRMLGLPDHILVAAADEVPAWVNEKRNKTSVERTLRWLDACIALDANFAYMFQIPCEFFRAQASGRNSLGVVVGGSSIEQRKLCATEVSKRNVSGFWIGGFGLGESVEERCSLLNAVTDCLPLEKPRIVSRLGLPEVISCFVVFSAQLAMSESSAFYLVSHILYSAQHVKEVLEGVASGIDLFDSTYIYQLTMGGFALIFPIDMVEREMQNGVFDSSAGDSAKINLRATTYRKDMSRIVDGCTCFTCQNHTRAYLNHLINVHEMLAQILLEIHNTHHYLRFFRSIREAIKAGEFDIFWKQFVENRRSQIAAAAM</sequence>